<name>A0A3S3ZUN9_9NOCA</name>
<dbReference type="OrthoDB" id="4774408at2"/>
<comment type="caution">
    <text evidence="1">The sequence shown here is derived from an EMBL/GenBank/DDBJ whole genome shotgun (WGS) entry which is preliminary data.</text>
</comment>
<evidence type="ECO:0008006" key="3">
    <source>
        <dbReference type="Google" id="ProtNLM"/>
    </source>
</evidence>
<gene>
    <name evidence="1" type="ORF">EGT67_14345</name>
</gene>
<evidence type="ECO:0000313" key="1">
    <source>
        <dbReference type="EMBL" id="RVW08709.1"/>
    </source>
</evidence>
<evidence type="ECO:0000313" key="2">
    <source>
        <dbReference type="Proteomes" id="UP000286208"/>
    </source>
</evidence>
<reference evidence="1 2" key="1">
    <citation type="submission" date="2018-11" db="EMBL/GenBank/DDBJ databases">
        <title>Rhodococcus spongicola sp. nov. and Rhodococcus xishaensis sp. nov. from marine sponges.</title>
        <authorList>
            <person name="Li L."/>
            <person name="Lin H.W."/>
        </authorList>
    </citation>
    <scope>NUCLEOTIDE SEQUENCE [LARGE SCALE GENOMIC DNA]</scope>
    <source>
        <strain evidence="1 2">CCTCC AB2014297</strain>
    </source>
</reference>
<proteinExistence type="predicted"/>
<dbReference type="EMBL" id="RKLP01000007">
    <property type="protein sequence ID" value="RVW08709.1"/>
    <property type="molecule type" value="Genomic_DNA"/>
</dbReference>
<protein>
    <recommendedName>
        <fullName evidence="3">Iron reductase</fullName>
    </recommendedName>
</protein>
<organism evidence="1 2">
    <name type="scientific">Prescottella agglutinans</name>
    <dbReference type="NCBI Taxonomy" id="1644129"/>
    <lineage>
        <taxon>Bacteria</taxon>
        <taxon>Bacillati</taxon>
        <taxon>Actinomycetota</taxon>
        <taxon>Actinomycetes</taxon>
        <taxon>Mycobacteriales</taxon>
        <taxon>Nocardiaceae</taxon>
        <taxon>Prescottella</taxon>
    </lineage>
</organism>
<sequence>MVSVNTQAQFGTSQGAALAESCTRLRSISPDYPRVYAVAVMSEQGKRRWWPIAACARAEESPADLPKDRVGQMYAHMLADLHSPRGAAIQVAAALVHAVVGRVSALVVLEGRAWDPGVDNLWVHMDNDCGIDWAGVVDDTLRVLPDDPLAGSRGVVTLPCERALLVWTVHRCLTSLAAIRHALDATAPVDAPRFAGLVADAVLGAATHVPIRVGSSRAVAARRGQGLLDAFEAAGVPVRARAALATAC</sequence>
<dbReference type="RefSeq" id="WP_127916761.1">
    <property type="nucleotide sequence ID" value="NZ_RKLP01000007.1"/>
</dbReference>
<keyword evidence="2" id="KW-1185">Reference proteome</keyword>
<accession>A0A3S3ZUN9</accession>
<dbReference type="Proteomes" id="UP000286208">
    <property type="component" value="Unassembled WGS sequence"/>
</dbReference>
<dbReference type="AlphaFoldDB" id="A0A3S3ZUN9"/>